<evidence type="ECO:0000256" key="1">
    <source>
        <dbReference type="ARBA" id="ARBA00004651"/>
    </source>
</evidence>
<feature type="non-terminal residue" evidence="9">
    <location>
        <position position="1"/>
    </location>
</feature>
<proteinExistence type="predicted"/>
<accession>A0A381VWJ4</accession>
<dbReference type="PANTHER" id="PTHR43163:SF6">
    <property type="entry name" value="DIPEPTIDE TRANSPORT SYSTEM PERMEASE PROTEIN DPPB-RELATED"/>
    <property type="match status" value="1"/>
</dbReference>
<dbReference type="Pfam" id="PF19300">
    <property type="entry name" value="BPD_transp_1_N"/>
    <property type="match status" value="1"/>
</dbReference>
<reference evidence="9" key="1">
    <citation type="submission" date="2018-05" db="EMBL/GenBank/DDBJ databases">
        <authorList>
            <person name="Lanie J.A."/>
            <person name="Ng W.-L."/>
            <person name="Kazmierczak K.M."/>
            <person name="Andrzejewski T.M."/>
            <person name="Davidsen T.M."/>
            <person name="Wayne K.J."/>
            <person name="Tettelin H."/>
            <person name="Glass J.I."/>
            <person name="Rusch D."/>
            <person name="Podicherti R."/>
            <person name="Tsui H.-C.T."/>
            <person name="Winkler M.E."/>
        </authorList>
    </citation>
    <scope>NUCLEOTIDE SEQUENCE</scope>
</reference>
<evidence type="ECO:0000256" key="2">
    <source>
        <dbReference type="ARBA" id="ARBA00022448"/>
    </source>
</evidence>
<feature type="transmembrane region" description="Helical" evidence="7">
    <location>
        <begin position="295"/>
        <end position="319"/>
    </location>
</feature>
<evidence type="ECO:0000259" key="8">
    <source>
        <dbReference type="PROSITE" id="PS50928"/>
    </source>
</evidence>
<feature type="transmembrane region" description="Helical" evidence="7">
    <location>
        <begin position="195"/>
        <end position="212"/>
    </location>
</feature>
<feature type="domain" description="ABC transmembrane type-1" evidence="8">
    <location>
        <begin position="96"/>
        <end position="358"/>
    </location>
</feature>
<organism evidence="9">
    <name type="scientific">marine metagenome</name>
    <dbReference type="NCBI Taxonomy" id="408172"/>
    <lineage>
        <taxon>unclassified sequences</taxon>
        <taxon>metagenomes</taxon>
        <taxon>ecological metagenomes</taxon>
    </lineage>
</organism>
<dbReference type="SUPFAM" id="SSF161098">
    <property type="entry name" value="MetI-like"/>
    <property type="match status" value="1"/>
</dbReference>
<keyword evidence="3" id="KW-1003">Cell membrane</keyword>
<evidence type="ECO:0000256" key="5">
    <source>
        <dbReference type="ARBA" id="ARBA00022989"/>
    </source>
</evidence>
<dbReference type="GO" id="GO:0055085">
    <property type="term" value="P:transmembrane transport"/>
    <property type="evidence" value="ECO:0007669"/>
    <property type="project" value="InterPro"/>
</dbReference>
<keyword evidence="5 7" id="KW-1133">Transmembrane helix</keyword>
<dbReference type="GO" id="GO:0005886">
    <property type="term" value="C:plasma membrane"/>
    <property type="evidence" value="ECO:0007669"/>
    <property type="project" value="UniProtKB-SubCell"/>
</dbReference>
<feature type="transmembrane region" description="Helical" evidence="7">
    <location>
        <begin position="100"/>
        <end position="123"/>
    </location>
</feature>
<dbReference type="PROSITE" id="PS50928">
    <property type="entry name" value="ABC_TM1"/>
    <property type="match status" value="1"/>
</dbReference>
<dbReference type="Pfam" id="PF00528">
    <property type="entry name" value="BPD_transp_1"/>
    <property type="match status" value="1"/>
</dbReference>
<gene>
    <name evidence="9" type="ORF">METZ01_LOCUS97520</name>
</gene>
<evidence type="ECO:0000256" key="6">
    <source>
        <dbReference type="ARBA" id="ARBA00023136"/>
    </source>
</evidence>
<dbReference type="AlphaFoldDB" id="A0A381VWJ4"/>
<dbReference type="InterPro" id="IPR045621">
    <property type="entry name" value="BPD_transp_1_N"/>
</dbReference>
<feature type="transmembrane region" description="Helical" evidence="7">
    <location>
        <begin position="339"/>
        <end position="365"/>
    </location>
</feature>
<dbReference type="CDD" id="cd06261">
    <property type="entry name" value="TM_PBP2"/>
    <property type="match status" value="1"/>
</dbReference>
<protein>
    <recommendedName>
        <fullName evidence="8">ABC transmembrane type-1 domain-containing protein</fullName>
    </recommendedName>
</protein>
<name>A0A381VWJ4_9ZZZZ</name>
<dbReference type="PANTHER" id="PTHR43163">
    <property type="entry name" value="DIPEPTIDE TRANSPORT SYSTEM PERMEASE PROTEIN DPPB-RELATED"/>
    <property type="match status" value="1"/>
</dbReference>
<keyword evidence="2" id="KW-0813">Transport</keyword>
<dbReference type="Gene3D" id="1.10.3720.10">
    <property type="entry name" value="MetI-like"/>
    <property type="match status" value="2"/>
</dbReference>
<keyword evidence="6 7" id="KW-0472">Membrane</keyword>
<evidence type="ECO:0000256" key="4">
    <source>
        <dbReference type="ARBA" id="ARBA00022692"/>
    </source>
</evidence>
<feature type="transmembrane region" description="Helical" evidence="7">
    <location>
        <begin position="12"/>
        <end position="30"/>
    </location>
</feature>
<sequence length="374" mass="40672">VLRTIAPKILHLVPVLFVVSLGTFLLLELVPGDPAIAFLGEEATPAEVEIVQLQLGLDKPLVERYFIWLGDAVTGDLGTSLMFPQSTVTDLVQQAMPLTLQLAVMALTMSLLLAIPLAMWTAYREGTTVDRVSGAGAAVIISLPPFLAALILIYFFVFNPTLPKHLLLIVGLVGTLALLVKSVQAGGKELRPERARRLVGAFLLLLFTLWALNKWPTWPRIGFSRLTSGNGFGENLRHTFLPVFVLAMTEVAIFSRLLRTDLIATLSEDFILSARAKGIPTWRILMQDALRPSSFSLITLAGVGLGRLIGGTVIIETIFGIQGMGRMVAGNITTNDFPIVQGGVLVIATVYVLLNLFVDVAYSYLDPRIRRGSN</sequence>
<evidence type="ECO:0000313" key="9">
    <source>
        <dbReference type="EMBL" id="SVA44666.1"/>
    </source>
</evidence>
<keyword evidence="4 7" id="KW-0812">Transmembrane</keyword>
<evidence type="ECO:0000256" key="3">
    <source>
        <dbReference type="ARBA" id="ARBA00022475"/>
    </source>
</evidence>
<feature type="transmembrane region" description="Helical" evidence="7">
    <location>
        <begin position="239"/>
        <end position="258"/>
    </location>
</feature>
<dbReference type="InterPro" id="IPR035906">
    <property type="entry name" value="MetI-like_sf"/>
</dbReference>
<feature type="transmembrane region" description="Helical" evidence="7">
    <location>
        <begin position="135"/>
        <end position="159"/>
    </location>
</feature>
<comment type="subcellular location">
    <subcellularLocation>
        <location evidence="1">Cell membrane</location>
        <topology evidence="1">Multi-pass membrane protein</topology>
    </subcellularLocation>
</comment>
<feature type="transmembrane region" description="Helical" evidence="7">
    <location>
        <begin position="165"/>
        <end position="183"/>
    </location>
</feature>
<evidence type="ECO:0000256" key="7">
    <source>
        <dbReference type="SAM" id="Phobius"/>
    </source>
</evidence>
<dbReference type="InterPro" id="IPR000515">
    <property type="entry name" value="MetI-like"/>
</dbReference>
<dbReference type="EMBL" id="UINC01010004">
    <property type="protein sequence ID" value="SVA44666.1"/>
    <property type="molecule type" value="Genomic_DNA"/>
</dbReference>